<name>A0A226EMK3_FOLCA</name>
<evidence type="ECO:0000256" key="7">
    <source>
        <dbReference type="ARBA" id="ARBA00023242"/>
    </source>
</evidence>
<dbReference type="AlphaFoldDB" id="A0A226EMK3"/>
<evidence type="ECO:0000256" key="8">
    <source>
        <dbReference type="PROSITE-ProRule" id="PRU00042"/>
    </source>
</evidence>
<evidence type="ECO:0000259" key="10">
    <source>
        <dbReference type="PROSITE" id="PS50157"/>
    </source>
</evidence>
<keyword evidence="3 8" id="KW-0863">Zinc-finger</keyword>
<evidence type="ECO:0000256" key="4">
    <source>
        <dbReference type="ARBA" id="ARBA00022833"/>
    </source>
</evidence>
<dbReference type="EMBL" id="LNIX01000003">
    <property type="protein sequence ID" value="OXA57796.1"/>
    <property type="molecule type" value="Genomic_DNA"/>
</dbReference>
<feature type="compositionally biased region" description="Low complexity" evidence="9">
    <location>
        <begin position="552"/>
        <end position="571"/>
    </location>
</feature>
<dbReference type="PANTHER" id="PTHR46179">
    <property type="entry name" value="ZINC FINGER PROTEIN"/>
    <property type="match status" value="1"/>
</dbReference>
<comment type="caution">
    <text evidence="11">The sequence shown here is derived from an EMBL/GenBank/DDBJ whole genome shotgun (WGS) entry which is preliminary data.</text>
</comment>
<sequence>MVGVNEMETIKMEEFRSNLLLLLQCGYPEGLPMNQLKAEYKQFFMEEVAPELILPRGYKNNKHWDTLFQMKEFREDFTLFYMGTAVYIKAIRKRNFTEMKLIASLAKHSHLTLVKSADFRCGCCPQDMWKQVAKETAQGPLNCSSTQQQSMMLIDGGGNQQQHNQHHNVSAGSQPHGTQSVEDIIVKIEPHQMMTNGDDDESSSSRGASTTTHHTTSDGSIYSIVQQAAHGNHHQPANNYVNGGSIDAAGSSTSNTNDGFMLDHQLRVQEQTTSPQGQSLQAFASLLNSTGGQLPVPEGGTQPFYTFVIQNGEIKVMQIVSSGAEGASANGEALTIPSPNTTVTCQTPTAKKSLPHNKRTPPSPAAVAVKAENEIFLCSMPGCGENFVIKQHLQNHERTCSMKKYPCLFPGCDRRFKNSKQRHAHMTSRHKGTENAFRCTVPDCTAVFKTNDRLKVHESRCRFKYEQFQLMDLDALEAANNNNPSFTPSLNHSSVPNLNSSTESIEPQPTLTTEPNAAFTASLQQQQQQQAASSIISPERVIVVPNPNAQRSPSVNGNPNSNPSSSSSSSSTIQVQIPNTPEFQGISNFSTVDLSLVKSEIME</sequence>
<dbReference type="OrthoDB" id="2687452at2759"/>
<feature type="region of interest" description="Disordered" evidence="9">
    <location>
        <begin position="194"/>
        <end position="218"/>
    </location>
</feature>
<dbReference type="InterPro" id="IPR051061">
    <property type="entry name" value="Zinc_finger_trans_reg"/>
</dbReference>
<dbReference type="PROSITE" id="PS50157">
    <property type="entry name" value="ZINC_FINGER_C2H2_2"/>
    <property type="match status" value="2"/>
</dbReference>
<dbReference type="Gene3D" id="3.30.160.60">
    <property type="entry name" value="Classic Zinc Finger"/>
    <property type="match status" value="1"/>
</dbReference>
<evidence type="ECO:0000256" key="5">
    <source>
        <dbReference type="ARBA" id="ARBA00023015"/>
    </source>
</evidence>
<dbReference type="GO" id="GO:0008270">
    <property type="term" value="F:zinc ion binding"/>
    <property type="evidence" value="ECO:0007669"/>
    <property type="project" value="UniProtKB-KW"/>
</dbReference>
<feature type="region of interest" description="Disordered" evidence="9">
    <location>
        <begin position="331"/>
        <end position="364"/>
    </location>
</feature>
<keyword evidence="4" id="KW-0862">Zinc</keyword>
<protein>
    <submittedName>
        <fullName evidence="11">Zinc finger protein ZIC 3</fullName>
    </submittedName>
</protein>
<organism evidence="11 12">
    <name type="scientific">Folsomia candida</name>
    <name type="common">Springtail</name>
    <dbReference type="NCBI Taxonomy" id="158441"/>
    <lineage>
        <taxon>Eukaryota</taxon>
        <taxon>Metazoa</taxon>
        <taxon>Ecdysozoa</taxon>
        <taxon>Arthropoda</taxon>
        <taxon>Hexapoda</taxon>
        <taxon>Collembola</taxon>
        <taxon>Entomobryomorpha</taxon>
        <taxon>Isotomoidea</taxon>
        <taxon>Isotomidae</taxon>
        <taxon>Proisotominae</taxon>
        <taxon>Folsomia</taxon>
    </lineage>
</organism>
<evidence type="ECO:0000313" key="11">
    <source>
        <dbReference type="EMBL" id="OXA57796.1"/>
    </source>
</evidence>
<keyword evidence="12" id="KW-1185">Reference proteome</keyword>
<feature type="region of interest" description="Disordered" evidence="9">
    <location>
        <begin position="233"/>
        <end position="259"/>
    </location>
</feature>
<feature type="domain" description="C2H2-type" evidence="10">
    <location>
        <begin position="405"/>
        <end position="435"/>
    </location>
</feature>
<feature type="domain" description="C2H2-type" evidence="10">
    <location>
        <begin position="376"/>
        <end position="405"/>
    </location>
</feature>
<dbReference type="OMA" id="HESRCRF"/>
<gene>
    <name evidence="11" type="ORF">Fcan01_07133</name>
</gene>
<accession>A0A226EMK3</accession>
<dbReference type="SMART" id="SM00355">
    <property type="entry name" value="ZnF_C2H2"/>
    <property type="match status" value="3"/>
</dbReference>
<dbReference type="GO" id="GO:0005634">
    <property type="term" value="C:nucleus"/>
    <property type="evidence" value="ECO:0007669"/>
    <property type="project" value="UniProtKB-SubCell"/>
</dbReference>
<reference evidence="11 12" key="1">
    <citation type="submission" date="2015-12" db="EMBL/GenBank/DDBJ databases">
        <title>The genome of Folsomia candida.</title>
        <authorList>
            <person name="Faddeeva A."/>
            <person name="Derks M.F."/>
            <person name="Anvar Y."/>
            <person name="Smit S."/>
            <person name="Van Straalen N."/>
            <person name="Roelofs D."/>
        </authorList>
    </citation>
    <scope>NUCLEOTIDE SEQUENCE [LARGE SCALE GENOMIC DNA]</scope>
    <source>
        <strain evidence="11 12">VU population</strain>
        <tissue evidence="11">Whole body</tissue>
    </source>
</reference>
<feature type="region of interest" description="Disordered" evidence="9">
    <location>
        <begin position="155"/>
        <end position="177"/>
    </location>
</feature>
<feature type="compositionally biased region" description="Polar residues" evidence="9">
    <location>
        <begin position="337"/>
        <end position="350"/>
    </location>
</feature>
<feature type="region of interest" description="Disordered" evidence="9">
    <location>
        <begin position="484"/>
        <end position="512"/>
    </location>
</feature>
<dbReference type="Proteomes" id="UP000198287">
    <property type="component" value="Unassembled WGS sequence"/>
</dbReference>
<keyword evidence="7" id="KW-0539">Nucleus</keyword>
<evidence type="ECO:0000256" key="9">
    <source>
        <dbReference type="SAM" id="MobiDB-lite"/>
    </source>
</evidence>
<evidence type="ECO:0000256" key="3">
    <source>
        <dbReference type="ARBA" id="ARBA00022771"/>
    </source>
</evidence>
<feature type="compositionally biased region" description="Low complexity" evidence="9">
    <location>
        <begin position="204"/>
        <end position="218"/>
    </location>
</feature>
<dbReference type="PROSITE" id="PS00028">
    <property type="entry name" value="ZINC_FINGER_C2H2_1"/>
    <property type="match status" value="1"/>
</dbReference>
<comment type="subcellular location">
    <subcellularLocation>
        <location evidence="1">Nucleus</location>
    </subcellularLocation>
</comment>
<evidence type="ECO:0000256" key="2">
    <source>
        <dbReference type="ARBA" id="ARBA00022723"/>
    </source>
</evidence>
<dbReference type="GO" id="GO:0006357">
    <property type="term" value="P:regulation of transcription by RNA polymerase II"/>
    <property type="evidence" value="ECO:0007669"/>
    <property type="project" value="TreeGrafter"/>
</dbReference>
<evidence type="ECO:0000313" key="12">
    <source>
        <dbReference type="Proteomes" id="UP000198287"/>
    </source>
</evidence>
<evidence type="ECO:0000256" key="6">
    <source>
        <dbReference type="ARBA" id="ARBA00023163"/>
    </source>
</evidence>
<keyword evidence="5" id="KW-0805">Transcription regulation</keyword>
<dbReference type="PANTHER" id="PTHR46179:SF13">
    <property type="entry name" value="C2H2-TYPE DOMAIN-CONTAINING PROTEIN"/>
    <property type="match status" value="1"/>
</dbReference>
<evidence type="ECO:0000256" key="1">
    <source>
        <dbReference type="ARBA" id="ARBA00004123"/>
    </source>
</evidence>
<feature type="region of interest" description="Disordered" evidence="9">
    <location>
        <begin position="546"/>
        <end position="575"/>
    </location>
</feature>
<proteinExistence type="predicted"/>
<keyword evidence="6" id="KW-0804">Transcription</keyword>
<dbReference type="InterPro" id="IPR013087">
    <property type="entry name" value="Znf_C2H2_type"/>
</dbReference>
<keyword evidence="2" id="KW-0479">Metal-binding</keyword>